<name>A0A9P5ZQ24_PLEER</name>
<reference evidence="1" key="1">
    <citation type="submission" date="2020-11" db="EMBL/GenBank/DDBJ databases">
        <authorList>
            <consortium name="DOE Joint Genome Institute"/>
            <person name="Ahrendt S."/>
            <person name="Riley R."/>
            <person name="Andreopoulos W."/>
            <person name="Labutti K."/>
            <person name="Pangilinan J."/>
            <person name="Ruiz-Duenas F.J."/>
            <person name="Barrasa J.M."/>
            <person name="Sanchez-Garcia M."/>
            <person name="Camarero S."/>
            <person name="Miyauchi S."/>
            <person name="Serrano A."/>
            <person name="Linde D."/>
            <person name="Babiker R."/>
            <person name="Drula E."/>
            <person name="Ayuso-Fernandez I."/>
            <person name="Pacheco R."/>
            <person name="Padilla G."/>
            <person name="Ferreira P."/>
            <person name="Barriuso J."/>
            <person name="Kellner H."/>
            <person name="Castanera R."/>
            <person name="Alfaro M."/>
            <person name="Ramirez L."/>
            <person name="Pisabarro A.G."/>
            <person name="Kuo A."/>
            <person name="Tritt A."/>
            <person name="Lipzen A."/>
            <person name="He G."/>
            <person name="Yan M."/>
            <person name="Ng V."/>
            <person name="Cullen D."/>
            <person name="Martin F."/>
            <person name="Rosso M.-N."/>
            <person name="Henrissat B."/>
            <person name="Hibbett D."/>
            <person name="Martinez A.T."/>
            <person name="Grigoriev I.V."/>
        </authorList>
    </citation>
    <scope>NUCLEOTIDE SEQUENCE</scope>
    <source>
        <strain evidence="1">ATCC 90797</strain>
    </source>
</reference>
<dbReference type="OrthoDB" id="3119673at2759"/>
<protein>
    <submittedName>
        <fullName evidence="1">Uncharacterized protein</fullName>
    </submittedName>
</protein>
<comment type="caution">
    <text evidence="1">The sequence shown here is derived from an EMBL/GenBank/DDBJ whole genome shotgun (WGS) entry which is preliminary data.</text>
</comment>
<dbReference type="Proteomes" id="UP000807025">
    <property type="component" value="Unassembled WGS sequence"/>
</dbReference>
<sequence length="155" mass="16823">MKTVKSVPTSTILAIMINSAYMSTAPNSHRTTTTTSTMTLLLIVSTLLASPQKHAERCALVAAAEDALTNWKGWIEAALGYNAAQVDEWIIVNGRHASRSSRRQHATLRAYMNGQPVATMHIYIKGTKSRITDVHVWPNGGAMTSQATSLIAKIC</sequence>
<proteinExistence type="predicted"/>
<dbReference type="EMBL" id="MU154611">
    <property type="protein sequence ID" value="KAF9491869.1"/>
    <property type="molecule type" value="Genomic_DNA"/>
</dbReference>
<evidence type="ECO:0000313" key="2">
    <source>
        <dbReference type="Proteomes" id="UP000807025"/>
    </source>
</evidence>
<evidence type="ECO:0000313" key="1">
    <source>
        <dbReference type="EMBL" id="KAF9491869.1"/>
    </source>
</evidence>
<organism evidence="1 2">
    <name type="scientific">Pleurotus eryngii</name>
    <name type="common">Boletus of the steppes</name>
    <dbReference type="NCBI Taxonomy" id="5323"/>
    <lineage>
        <taxon>Eukaryota</taxon>
        <taxon>Fungi</taxon>
        <taxon>Dikarya</taxon>
        <taxon>Basidiomycota</taxon>
        <taxon>Agaricomycotina</taxon>
        <taxon>Agaricomycetes</taxon>
        <taxon>Agaricomycetidae</taxon>
        <taxon>Agaricales</taxon>
        <taxon>Pleurotineae</taxon>
        <taxon>Pleurotaceae</taxon>
        <taxon>Pleurotus</taxon>
    </lineage>
</organism>
<keyword evidence="2" id="KW-1185">Reference proteome</keyword>
<gene>
    <name evidence="1" type="ORF">BDN71DRAFT_1509999</name>
</gene>
<dbReference type="AlphaFoldDB" id="A0A9P5ZQ24"/>
<accession>A0A9P5ZQ24</accession>